<feature type="region of interest" description="Disordered" evidence="1">
    <location>
        <begin position="1"/>
        <end position="82"/>
    </location>
</feature>
<name>A0A4C1VTX0_EUMVA</name>
<feature type="compositionally biased region" description="Basic and acidic residues" evidence="1">
    <location>
        <begin position="125"/>
        <end position="144"/>
    </location>
</feature>
<feature type="compositionally biased region" description="Polar residues" evidence="1">
    <location>
        <begin position="31"/>
        <end position="44"/>
    </location>
</feature>
<sequence length="249" mass="27710">MVETRSTGCRSKKADDQPQGEMRVEPRDSPESPSVTENTTTGQMTHREATVAEPSKSAVSTSSKRAPTVKSKTSRRRELARAKEECARALYEAAKAKERLARAVKARIEAGISSEEESEAASVTERSRERVRSWLETQPPRDESPSGGSSAPERKTTAVDSRDMWPEIRGRSPPCPRKESPSRPEENTTVLRDETGAEVCTNRESKNTEIEGIVTALKEIVKCLPRSQAQHQPSNCTDLKIIKYLFNHF</sequence>
<evidence type="ECO:0000313" key="2">
    <source>
        <dbReference type="EMBL" id="GBP42606.1"/>
    </source>
</evidence>
<evidence type="ECO:0000313" key="3">
    <source>
        <dbReference type="Proteomes" id="UP000299102"/>
    </source>
</evidence>
<feature type="compositionally biased region" description="Basic and acidic residues" evidence="1">
    <location>
        <begin position="12"/>
        <end position="30"/>
    </location>
</feature>
<dbReference type="EMBL" id="BGZK01000421">
    <property type="protein sequence ID" value="GBP42606.1"/>
    <property type="molecule type" value="Genomic_DNA"/>
</dbReference>
<evidence type="ECO:0000256" key="1">
    <source>
        <dbReference type="SAM" id="MobiDB-lite"/>
    </source>
</evidence>
<comment type="caution">
    <text evidence="2">The sequence shown here is derived from an EMBL/GenBank/DDBJ whole genome shotgun (WGS) entry which is preliminary data.</text>
</comment>
<reference evidence="2 3" key="1">
    <citation type="journal article" date="2019" name="Commun. Biol.">
        <title>The bagworm genome reveals a unique fibroin gene that provides high tensile strength.</title>
        <authorList>
            <person name="Kono N."/>
            <person name="Nakamura H."/>
            <person name="Ohtoshi R."/>
            <person name="Tomita M."/>
            <person name="Numata K."/>
            <person name="Arakawa K."/>
        </authorList>
    </citation>
    <scope>NUCLEOTIDE SEQUENCE [LARGE SCALE GENOMIC DNA]</scope>
</reference>
<feature type="compositionally biased region" description="Basic and acidic residues" evidence="1">
    <location>
        <begin position="152"/>
        <end position="196"/>
    </location>
</feature>
<protein>
    <submittedName>
        <fullName evidence="2">Uncharacterized protein</fullName>
    </submittedName>
</protein>
<proteinExistence type="predicted"/>
<organism evidence="2 3">
    <name type="scientific">Eumeta variegata</name>
    <name type="common">Bagworm moth</name>
    <name type="synonym">Eumeta japonica</name>
    <dbReference type="NCBI Taxonomy" id="151549"/>
    <lineage>
        <taxon>Eukaryota</taxon>
        <taxon>Metazoa</taxon>
        <taxon>Ecdysozoa</taxon>
        <taxon>Arthropoda</taxon>
        <taxon>Hexapoda</taxon>
        <taxon>Insecta</taxon>
        <taxon>Pterygota</taxon>
        <taxon>Neoptera</taxon>
        <taxon>Endopterygota</taxon>
        <taxon>Lepidoptera</taxon>
        <taxon>Glossata</taxon>
        <taxon>Ditrysia</taxon>
        <taxon>Tineoidea</taxon>
        <taxon>Psychidae</taxon>
        <taxon>Oiketicinae</taxon>
        <taxon>Eumeta</taxon>
    </lineage>
</organism>
<feature type="region of interest" description="Disordered" evidence="1">
    <location>
        <begin position="108"/>
        <end position="196"/>
    </location>
</feature>
<keyword evidence="3" id="KW-1185">Reference proteome</keyword>
<dbReference type="AlphaFoldDB" id="A0A4C1VTX0"/>
<dbReference type="Proteomes" id="UP000299102">
    <property type="component" value="Unassembled WGS sequence"/>
</dbReference>
<gene>
    <name evidence="2" type="ORF">EVAR_87157_1</name>
</gene>
<accession>A0A4C1VTX0</accession>